<dbReference type="EMBL" id="MU825466">
    <property type="protein sequence ID" value="KAJ7388476.1"/>
    <property type="molecule type" value="Genomic_DNA"/>
</dbReference>
<evidence type="ECO:0000256" key="3">
    <source>
        <dbReference type="ARBA" id="ARBA00022989"/>
    </source>
</evidence>
<dbReference type="AlphaFoldDB" id="A0A9W9ZVA7"/>
<dbReference type="SUPFAM" id="SSF103473">
    <property type="entry name" value="MFS general substrate transporter"/>
    <property type="match status" value="1"/>
</dbReference>
<name>A0A9W9ZVA7_9CNID</name>
<comment type="caution">
    <text evidence="5">The sequence shown here is derived from an EMBL/GenBank/DDBJ whole genome shotgun (WGS) entry which is preliminary data.</text>
</comment>
<keyword evidence="2" id="KW-0812">Transmembrane</keyword>
<reference evidence="5" key="1">
    <citation type="submission" date="2023-01" db="EMBL/GenBank/DDBJ databases">
        <title>Genome assembly of the deep-sea coral Lophelia pertusa.</title>
        <authorList>
            <person name="Herrera S."/>
            <person name="Cordes E."/>
        </authorList>
    </citation>
    <scope>NUCLEOTIDE SEQUENCE</scope>
    <source>
        <strain evidence="5">USNM1676648</strain>
        <tissue evidence="5">Polyp</tissue>
    </source>
</reference>
<keyword evidence="3" id="KW-1133">Transmembrane helix</keyword>
<comment type="subcellular location">
    <subcellularLocation>
        <location evidence="1">Membrane</location>
        <topology evidence="1">Multi-pass membrane protein</topology>
    </subcellularLocation>
</comment>
<sequence length="126" mass="13580">MFLVGITFLLVLLLYKDHPMATVALSLCGYIFIDCTWVSVYLITSELFPTVLRNTGQGTGSTTARIGGILAPYIALMGQLPGLSIAFPVVIFAVVANACWDINVLDSRNAFCANAPNHRGSRSGQR</sequence>
<evidence type="ECO:0000313" key="6">
    <source>
        <dbReference type="Proteomes" id="UP001163046"/>
    </source>
</evidence>
<evidence type="ECO:0000256" key="1">
    <source>
        <dbReference type="ARBA" id="ARBA00004141"/>
    </source>
</evidence>
<proteinExistence type="predicted"/>
<keyword evidence="4" id="KW-0472">Membrane</keyword>
<dbReference type="InterPro" id="IPR036259">
    <property type="entry name" value="MFS_trans_sf"/>
</dbReference>
<evidence type="ECO:0000256" key="2">
    <source>
        <dbReference type="ARBA" id="ARBA00022692"/>
    </source>
</evidence>
<dbReference type="PANTHER" id="PTHR24064">
    <property type="entry name" value="SOLUTE CARRIER FAMILY 22 MEMBER"/>
    <property type="match status" value="1"/>
</dbReference>
<evidence type="ECO:0000256" key="4">
    <source>
        <dbReference type="ARBA" id="ARBA00023136"/>
    </source>
</evidence>
<keyword evidence="6" id="KW-1185">Reference proteome</keyword>
<dbReference type="Gene3D" id="1.20.1250.20">
    <property type="entry name" value="MFS general substrate transporter like domains"/>
    <property type="match status" value="1"/>
</dbReference>
<accession>A0A9W9ZVA7</accession>
<gene>
    <name evidence="5" type="ORF">OS493_037386</name>
</gene>
<dbReference type="GO" id="GO:0016020">
    <property type="term" value="C:membrane"/>
    <property type="evidence" value="ECO:0007669"/>
    <property type="project" value="UniProtKB-SubCell"/>
</dbReference>
<evidence type="ECO:0008006" key="7">
    <source>
        <dbReference type="Google" id="ProtNLM"/>
    </source>
</evidence>
<dbReference type="OrthoDB" id="5296287at2759"/>
<organism evidence="5 6">
    <name type="scientific">Desmophyllum pertusum</name>
    <dbReference type="NCBI Taxonomy" id="174260"/>
    <lineage>
        <taxon>Eukaryota</taxon>
        <taxon>Metazoa</taxon>
        <taxon>Cnidaria</taxon>
        <taxon>Anthozoa</taxon>
        <taxon>Hexacorallia</taxon>
        <taxon>Scleractinia</taxon>
        <taxon>Caryophylliina</taxon>
        <taxon>Caryophylliidae</taxon>
        <taxon>Desmophyllum</taxon>
    </lineage>
</organism>
<protein>
    <recommendedName>
        <fullName evidence="7">Major facilitator superfamily (MFS) profile domain-containing protein</fullName>
    </recommendedName>
</protein>
<dbReference type="Proteomes" id="UP001163046">
    <property type="component" value="Unassembled WGS sequence"/>
</dbReference>
<evidence type="ECO:0000313" key="5">
    <source>
        <dbReference type="EMBL" id="KAJ7388476.1"/>
    </source>
</evidence>